<feature type="compositionally biased region" description="Pro residues" evidence="1">
    <location>
        <begin position="313"/>
        <end position="351"/>
    </location>
</feature>
<feature type="region of interest" description="Disordered" evidence="1">
    <location>
        <begin position="138"/>
        <end position="169"/>
    </location>
</feature>
<name>A0A835XJU4_9CHLO</name>
<feature type="region of interest" description="Disordered" evidence="1">
    <location>
        <begin position="286"/>
        <end position="357"/>
    </location>
</feature>
<reference evidence="2" key="1">
    <citation type="journal article" date="2020" name="bioRxiv">
        <title>Comparative genomics of Chlamydomonas.</title>
        <authorList>
            <person name="Craig R.J."/>
            <person name="Hasan A.R."/>
            <person name="Ness R.W."/>
            <person name="Keightley P.D."/>
        </authorList>
    </citation>
    <scope>NUCLEOTIDE SEQUENCE</scope>
    <source>
        <strain evidence="2">CCAP 11/70</strain>
    </source>
</reference>
<gene>
    <name evidence="2" type="ORF">HYH03_017015</name>
</gene>
<organism evidence="2 3">
    <name type="scientific">Edaphochlamys debaryana</name>
    <dbReference type="NCBI Taxonomy" id="47281"/>
    <lineage>
        <taxon>Eukaryota</taxon>
        <taxon>Viridiplantae</taxon>
        <taxon>Chlorophyta</taxon>
        <taxon>core chlorophytes</taxon>
        <taxon>Chlorophyceae</taxon>
        <taxon>CS clade</taxon>
        <taxon>Chlamydomonadales</taxon>
        <taxon>Chlamydomonadales incertae sedis</taxon>
        <taxon>Edaphochlamys</taxon>
    </lineage>
</organism>
<evidence type="ECO:0000256" key="1">
    <source>
        <dbReference type="SAM" id="MobiDB-lite"/>
    </source>
</evidence>
<evidence type="ECO:0000313" key="3">
    <source>
        <dbReference type="Proteomes" id="UP000612055"/>
    </source>
</evidence>
<evidence type="ECO:0000313" key="2">
    <source>
        <dbReference type="EMBL" id="KAG2484133.1"/>
    </source>
</evidence>
<protein>
    <submittedName>
        <fullName evidence="2">Uncharacterized protein</fullName>
    </submittedName>
</protein>
<proteinExistence type="predicted"/>
<comment type="caution">
    <text evidence="2">The sequence shown here is derived from an EMBL/GenBank/DDBJ whole genome shotgun (WGS) entry which is preliminary data.</text>
</comment>
<dbReference type="AlphaFoldDB" id="A0A835XJU4"/>
<dbReference type="EMBL" id="JAEHOE010000156">
    <property type="protein sequence ID" value="KAG2484133.1"/>
    <property type="molecule type" value="Genomic_DNA"/>
</dbReference>
<accession>A0A835XJU4</accession>
<keyword evidence="3" id="KW-1185">Reference proteome</keyword>
<dbReference type="Proteomes" id="UP000612055">
    <property type="component" value="Unassembled WGS sequence"/>
</dbReference>
<sequence>MAAPSIRFPIAKSNTDTRWRVVHMYDVDCRTPSAPAVPSRLTDCEHGTEGSCFYADLATVKCFRWLGAAVPPSAPPPPLPIPAVPANGCQSCMVLTVFTDFGMDHPAFPQGACDLVAIAANTLLSSGTDGLPAKYASMCPHMPPSPQSQPPGGLGAKPPSSTPPASSAVRVTRPFTCDAVLSTTQIRVCGGVDDRGALVQLIGSASDCLRTGEVTKLWDYISGVMQNGTGLAEVLRSSYNMDYDYEVSGSLKSFKLSFYACGMKQHIGELNLTTSEGFDEFTRRELVSPPPQFPAADGEYNLDSPPEAGGDAPPMPQRPPPRPQPKPQPRPLPRPPVPRRPQPPPRPPTPAPRGAHR</sequence>